<proteinExistence type="predicted"/>
<gene>
    <name evidence="2" type="ORF">PHYEVI_LOCUS3991</name>
</gene>
<keyword evidence="3" id="KW-1185">Reference proteome</keyword>
<reference evidence="2" key="1">
    <citation type="submission" date="2022-01" db="EMBL/GenBank/DDBJ databases">
        <authorList>
            <person name="King R."/>
        </authorList>
    </citation>
    <scope>NUCLEOTIDE SEQUENCE</scope>
</reference>
<dbReference type="OrthoDB" id="6778461at2759"/>
<organism evidence="2 3">
    <name type="scientific">Phyllotreta striolata</name>
    <name type="common">Striped flea beetle</name>
    <name type="synonym">Crioceris striolata</name>
    <dbReference type="NCBI Taxonomy" id="444603"/>
    <lineage>
        <taxon>Eukaryota</taxon>
        <taxon>Metazoa</taxon>
        <taxon>Ecdysozoa</taxon>
        <taxon>Arthropoda</taxon>
        <taxon>Hexapoda</taxon>
        <taxon>Insecta</taxon>
        <taxon>Pterygota</taxon>
        <taxon>Neoptera</taxon>
        <taxon>Endopterygota</taxon>
        <taxon>Coleoptera</taxon>
        <taxon>Polyphaga</taxon>
        <taxon>Cucujiformia</taxon>
        <taxon>Chrysomeloidea</taxon>
        <taxon>Chrysomelidae</taxon>
        <taxon>Galerucinae</taxon>
        <taxon>Alticini</taxon>
        <taxon>Phyllotreta</taxon>
    </lineage>
</organism>
<evidence type="ECO:0000313" key="2">
    <source>
        <dbReference type="EMBL" id="CAG9857587.1"/>
    </source>
</evidence>
<feature type="compositionally biased region" description="Basic and acidic residues" evidence="1">
    <location>
        <begin position="271"/>
        <end position="280"/>
    </location>
</feature>
<name>A0A9N9TL72_PHYSR</name>
<sequence length="334" mass="37689">MNPFVSNGTNYIDESFFTSAPVYVNGQNVLVSQEKNRKLLDTVRTAIVGNFQFPYNNNALNPPSLYNGNYIRADKHFFPPSGVLFTFPTTHRHSFGNAPQPHYFNVQDQSALGWGREPSELAQTGVHFPGFDYQQLSRNPFYYDQSGHPAHKLRFHLDTTTSCSDLLGDNTPIHGAQIPSDFNNVCGISARNVLNAGRQNACTSHTSAQQPGGSEENKGVRHLSLCKPATPPKCHVADVLDHKPATRCNESNTEQRQMAEKAEQTDLDVDREDKSDDRTKKMQKKTKKKQQKETNRKRGDSSSEEESKCPPSCRYMQKYTKRRNKEHETSDSDC</sequence>
<feature type="compositionally biased region" description="Basic and acidic residues" evidence="1">
    <location>
        <begin position="325"/>
        <end position="334"/>
    </location>
</feature>
<evidence type="ECO:0000313" key="3">
    <source>
        <dbReference type="Proteomes" id="UP001153712"/>
    </source>
</evidence>
<protein>
    <submittedName>
        <fullName evidence="2">Uncharacterized protein</fullName>
    </submittedName>
</protein>
<dbReference type="AlphaFoldDB" id="A0A9N9TL72"/>
<evidence type="ECO:0000256" key="1">
    <source>
        <dbReference type="SAM" id="MobiDB-lite"/>
    </source>
</evidence>
<dbReference type="EMBL" id="OU900107">
    <property type="protein sequence ID" value="CAG9857587.1"/>
    <property type="molecule type" value="Genomic_DNA"/>
</dbReference>
<accession>A0A9N9TL72</accession>
<feature type="region of interest" description="Disordered" evidence="1">
    <location>
        <begin position="245"/>
        <end position="334"/>
    </location>
</feature>
<feature type="compositionally biased region" description="Basic residues" evidence="1">
    <location>
        <begin position="281"/>
        <end position="290"/>
    </location>
</feature>
<feature type="compositionally biased region" description="Basic and acidic residues" evidence="1">
    <location>
        <begin position="291"/>
        <end position="308"/>
    </location>
</feature>
<dbReference type="Proteomes" id="UP001153712">
    <property type="component" value="Chromosome 14"/>
</dbReference>